<dbReference type="Proteomes" id="UP000282930">
    <property type="component" value="Chromosome"/>
</dbReference>
<dbReference type="AlphaFoldDB" id="A0A3T0D7Z5"/>
<dbReference type="PANTHER" id="PTHR18964">
    <property type="entry name" value="ROK (REPRESSOR, ORF, KINASE) FAMILY"/>
    <property type="match status" value="1"/>
</dbReference>
<reference evidence="4 5" key="1">
    <citation type="submission" date="2018-12" db="EMBL/GenBank/DDBJ databases">
        <title>Genome sequence from the cellulolytic species, Caldicellulosiruptor changbaiensis.</title>
        <authorList>
            <person name="Blumer-Schuette S.E."/>
            <person name="Mendoza C."/>
        </authorList>
    </citation>
    <scope>NUCLEOTIDE SEQUENCE [LARGE SCALE GENOMIC DNA]</scope>
    <source>
        <strain evidence="4 5">CBS-Z</strain>
    </source>
</reference>
<sequence length="399" mass="43884">MGNHTLLKQINKLLVLKTILDNKTISRAKISRLVDLNKATVSNLTDELIREGFVIEKGYGHSKGGRRPVLLEVNKNVGLIIGIDLGVNYIHLVLTNFIGEIVWEKSANIRLGETQERILEVLFELISEAIKVAPQTQKGILGIGIGVPGIVEKTSGTVLIAPNLRWKDVPLKAMVEERFNLPVYIDNEANAGALGEKWFGDWGDVSHLVYVSVGIGIGAGIVIGDEIYRGAKGFAGEVGHTTIDFNDDVCSCGNVGCLENFASERALLSLIQKMVESSWEDEYINKKNVDKLDASYIIDSAKLGSKVALHAIKDIANKLGIGIANLVNIFNPDIVIIGNKASFMGDLFLEELRRIVFKRSFITQYHHVRVEVSRLKDRACVLGCVAMVISDMLSFPDYV</sequence>
<proteinExistence type="inferred from homology"/>
<dbReference type="InterPro" id="IPR036390">
    <property type="entry name" value="WH_DNA-bd_sf"/>
</dbReference>
<dbReference type="Gene3D" id="1.10.10.10">
    <property type="entry name" value="Winged helix-like DNA-binding domain superfamily/Winged helix DNA-binding domain"/>
    <property type="match status" value="1"/>
</dbReference>
<dbReference type="PROSITE" id="PS01125">
    <property type="entry name" value="ROK"/>
    <property type="match status" value="1"/>
</dbReference>
<evidence type="ECO:0000313" key="4">
    <source>
        <dbReference type="EMBL" id="AZT91193.1"/>
    </source>
</evidence>
<evidence type="ECO:0000313" key="5">
    <source>
        <dbReference type="Proteomes" id="UP000282930"/>
    </source>
</evidence>
<dbReference type="SUPFAM" id="SSF46785">
    <property type="entry name" value="Winged helix' DNA-binding domain"/>
    <property type="match status" value="1"/>
</dbReference>
<dbReference type="PANTHER" id="PTHR18964:SF149">
    <property type="entry name" value="BIFUNCTIONAL UDP-N-ACETYLGLUCOSAMINE 2-EPIMERASE_N-ACETYLMANNOSAMINE KINASE"/>
    <property type="match status" value="1"/>
</dbReference>
<organism evidence="4 5">
    <name type="scientific">Caldicellulosiruptor changbaiensis</name>
    <dbReference type="NCBI Taxonomy" id="1222016"/>
    <lineage>
        <taxon>Bacteria</taxon>
        <taxon>Bacillati</taxon>
        <taxon>Bacillota</taxon>
        <taxon>Bacillota incertae sedis</taxon>
        <taxon>Caldicellulosiruptorales</taxon>
        <taxon>Caldicellulosiruptoraceae</taxon>
        <taxon>Caldicellulosiruptor</taxon>
    </lineage>
</organism>
<keyword evidence="5" id="KW-1185">Reference proteome</keyword>
<evidence type="ECO:0000256" key="3">
    <source>
        <dbReference type="ARBA" id="ARBA00022629"/>
    </source>
</evidence>
<dbReference type="EMBL" id="CP034791">
    <property type="protein sequence ID" value="AZT91193.1"/>
    <property type="molecule type" value="Genomic_DNA"/>
</dbReference>
<comment type="similarity">
    <text evidence="2">Belongs to the ROK (NagC/XylR) family.</text>
</comment>
<accession>A0A3T0D7Z5</accession>
<name>A0A3T0D7Z5_9FIRM</name>
<dbReference type="GO" id="GO:0042732">
    <property type="term" value="P:D-xylose metabolic process"/>
    <property type="evidence" value="ECO:0007669"/>
    <property type="project" value="UniProtKB-KW"/>
</dbReference>
<dbReference type="RefSeq" id="WP_127352529.1">
    <property type="nucleotide sequence ID" value="NZ_CP034791.1"/>
</dbReference>
<dbReference type="InterPro" id="IPR049874">
    <property type="entry name" value="ROK_cs"/>
</dbReference>
<dbReference type="SUPFAM" id="SSF53067">
    <property type="entry name" value="Actin-like ATPase domain"/>
    <property type="match status" value="1"/>
</dbReference>
<dbReference type="InterPro" id="IPR036388">
    <property type="entry name" value="WH-like_DNA-bd_sf"/>
</dbReference>
<dbReference type="Pfam" id="PF00480">
    <property type="entry name" value="ROK"/>
    <property type="match status" value="1"/>
</dbReference>
<dbReference type="Gene3D" id="3.30.420.40">
    <property type="match status" value="2"/>
</dbReference>
<evidence type="ECO:0000256" key="2">
    <source>
        <dbReference type="ARBA" id="ARBA00006479"/>
    </source>
</evidence>
<evidence type="ECO:0000256" key="1">
    <source>
        <dbReference type="ARBA" id="ARBA00002486"/>
    </source>
</evidence>
<dbReference type="CDD" id="cd24076">
    <property type="entry name" value="ASKHA_ATPase_ROK_BsXylR-like"/>
    <property type="match status" value="1"/>
</dbReference>
<gene>
    <name evidence="4" type="ORF">ELD05_11440</name>
</gene>
<dbReference type="KEGG" id="ccha:ELD05_11440"/>
<keyword evidence="3" id="KW-0859">Xylose metabolism</keyword>
<comment type="function">
    <text evidence="1">Transcriptional repressor of xylose-utilizing enzymes.</text>
</comment>
<keyword evidence="3" id="KW-0119">Carbohydrate metabolism</keyword>
<dbReference type="InterPro" id="IPR000600">
    <property type="entry name" value="ROK"/>
</dbReference>
<protein>
    <submittedName>
        <fullName evidence="4">ROK family protein</fullName>
    </submittedName>
</protein>
<dbReference type="InterPro" id="IPR043129">
    <property type="entry name" value="ATPase_NBD"/>
</dbReference>